<dbReference type="AlphaFoldDB" id="A0A5C6ANH5"/>
<dbReference type="RefSeq" id="WP_146521357.1">
    <property type="nucleotide sequence ID" value="NZ_CP151726.1"/>
</dbReference>
<organism evidence="1 2">
    <name type="scientific">Stieleria varia</name>
    <dbReference type="NCBI Taxonomy" id="2528005"/>
    <lineage>
        <taxon>Bacteria</taxon>
        <taxon>Pseudomonadati</taxon>
        <taxon>Planctomycetota</taxon>
        <taxon>Planctomycetia</taxon>
        <taxon>Pirellulales</taxon>
        <taxon>Pirellulaceae</taxon>
        <taxon>Stieleria</taxon>
    </lineage>
</organism>
<dbReference type="Proteomes" id="UP000320176">
    <property type="component" value="Unassembled WGS sequence"/>
</dbReference>
<dbReference type="OrthoDB" id="1413766at2"/>
<comment type="caution">
    <text evidence="1">The sequence shown here is derived from an EMBL/GenBank/DDBJ whole genome shotgun (WGS) entry which is preliminary data.</text>
</comment>
<name>A0A5C6ANH5_9BACT</name>
<gene>
    <name evidence="1" type="ORF">Pla52n_41680</name>
</gene>
<evidence type="ECO:0000313" key="2">
    <source>
        <dbReference type="Proteomes" id="UP000320176"/>
    </source>
</evidence>
<protein>
    <submittedName>
        <fullName evidence="1">Uncharacterized protein</fullName>
    </submittedName>
</protein>
<sequence length="551" mass="60387">MPNDTNNSLTDFDMCLALAQKAIDSQIASAWKEWVSRSEFSDSGDDDAFGYLDVYMKSPKTGKPTPLGMSAELAPLTVSLNVPNAKLGQVEVTIRLRSGTVTYFDQFEFEKATCPIDNWSVSFLTDLDTKPVDPELLRKIDPKAAERADEVIKNATEKNPGLDDSYFSIEYLFMKFTKIDLLLVDNKSINIPNEQTPENPDGIPLAARTQALVALNTVLQGDGTNEFMLGTVVRREKKNQGDKPIPTFAMTDFAFNIFSDPVDPTASTLSYLGMFSGNVLPKGQDLDRARVKLQDNWVRPERLNGTDATVSGTMAISAHTFLDNYLIPKITQALGMTPKRDAEHPLKWNYSNAWDQKQTIDDIIRRKFFFDWSKSLSVEVMTGQAVLNITGKISSSIGYDGYTHGAEGLGIGRSEWIAYAGHRTITTSLQLRETGGSVGFGIAFDIPDADYFGPVVVDKDEIEGFAKVNEAVGGVLKGVGIIGDTPAAMLESSMSKTVEALRSELDSALKNLDVELNQQAFIPPGGGVFTFQNVRFSAVGDVLLDVIYKAA</sequence>
<proteinExistence type="predicted"/>
<keyword evidence="2" id="KW-1185">Reference proteome</keyword>
<dbReference type="EMBL" id="SJPN01000005">
    <property type="protein sequence ID" value="TWU00799.1"/>
    <property type="molecule type" value="Genomic_DNA"/>
</dbReference>
<reference evidence="1 2" key="1">
    <citation type="submission" date="2019-02" db="EMBL/GenBank/DDBJ databases">
        <title>Deep-cultivation of Planctomycetes and their phenomic and genomic characterization uncovers novel biology.</title>
        <authorList>
            <person name="Wiegand S."/>
            <person name="Jogler M."/>
            <person name="Boedeker C."/>
            <person name="Pinto D."/>
            <person name="Vollmers J."/>
            <person name="Rivas-Marin E."/>
            <person name="Kohn T."/>
            <person name="Peeters S.H."/>
            <person name="Heuer A."/>
            <person name="Rast P."/>
            <person name="Oberbeckmann S."/>
            <person name="Bunk B."/>
            <person name="Jeske O."/>
            <person name="Meyerdierks A."/>
            <person name="Storesund J.E."/>
            <person name="Kallscheuer N."/>
            <person name="Luecker S."/>
            <person name="Lage O.M."/>
            <person name="Pohl T."/>
            <person name="Merkel B.J."/>
            <person name="Hornburger P."/>
            <person name="Mueller R.-W."/>
            <person name="Bruemmer F."/>
            <person name="Labrenz M."/>
            <person name="Spormann A.M."/>
            <person name="Op Den Camp H."/>
            <person name="Overmann J."/>
            <person name="Amann R."/>
            <person name="Jetten M.S.M."/>
            <person name="Mascher T."/>
            <person name="Medema M.H."/>
            <person name="Devos D.P."/>
            <person name="Kaster A.-K."/>
            <person name="Ovreas L."/>
            <person name="Rohde M."/>
            <person name="Galperin M.Y."/>
            <person name="Jogler C."/>
        </authorList>
    </citation>
    <scope>NUCLEOTIDE SEQUENCE [LARGE SCALE GENOMIC DNA]</scope>
    <source>
        <strain evidence="1 2">Pla52n</strain>
    </source>
</reference>
<evidence type="ECO:0000313" key="1">
    <source>
        <dbReference type="EMBL" id="TWU00799.1"/>
    </source>
</evidence>
<accession>A0A5C6ANH5</accession>